<accession>A0ABD2W511</accession>
<dbReference type="AlphaFoldDB" id="A0ABD2W511"/>
<sequence length="171" mass="18929">MELRKQKKKTSTNEASDAKPPSIVTEEVIRARFRNRVVGEIVESGKRDIISQSVLHKIAEVKITKPEACISDQAIIVSASTSTPSPIEAEVSVPTSSSTVQLSAAVSLLTTTLASLDPIDSDATNKQKLDLGETLMPWRLRPISLYMTYIPTPKAKLEKWREDLRERDAQI</sequence>
<protein>
    <submittedName>
        <fullName evidence="2">Uncharacterized protein</fullName>
    </submittedName>
</protein>
<gene>
    <name evidence="2" type="ORF">TKK_016976</name>
</gene>
<feature type="compositionally biased region" description="Basic residues" evidence="1">
    <location>
        <begin position="1"/>
        <end position="10"/>
    </location>
</feature>
<name>A0ABD2W511_9HYME</name>
<keyword evidence="3" id="KW-1185">Reference proteome</keyword>
<evidence type="ECO:0000313" key="3">
    <source>
        <dbReference type="Proteomes" id="UP001627154"/>
    </source>
</evidence>
<feature type="region of interest" description="Disordered" evidence="1">
    <location>
        <begin position="1"/>
        <end position="21"/>
    </location>
</feature>
<comment type="caution">
    <text evidence="2">The sequence shown here is derived from an EMBL/GenBank/DDBJ whole genome shotgun (WGS) entry which is preliminary data.</text>
</comment>
<proteinExistence type="predicted"/>
<dbReference type="Proteomes" id="UP001627154">
    <property type="component" value="Unassembled WGS sequence"/>
</dbReference>
<reference evidence="2 3" key="1">
    <citation type="journal article" date="2024" name="bioRxiv">
        <title>A reference genome for Trichogramma kaykai: A tiny desert-dwelling parasitoid wasp with competing sex-ratio distorters.</title>
        <authorList>
            <person name="Culotta J."/>
            <person name="Lindsey A.R."/>
        </authorList>
    </citation>
    <scope>NUCLEOTIDE SEQUENCE [LARGE SCALE GENOMIC DNA]</scope>
    <source>
        <strain evidence="2 3">KSX58</strain>
    </source>
</reference>
<organism evidence="2 3">
    <name type="scientific">Trichogramma kaykai</name>
    <dbReference type="NCBI Taxonomy" id="54128"/>
    <lineage>
        <taxon>Eukaryota</taxon>
        <taxon>Metazoa</taxon>
        <taxon>Ecdysozoa</taxon>
        <taxon>Arthropoda</taxon>
        <taxon>Hexapoda</taxon>
        <taxon>Insecta</taxon>
        <taxon>Pterygota</taxon>
        <taxon>Neoptera</taxon>
        <taxon>Endopterygota</taxon>
        <taxon>Hymenoptera</taxon>
        <taxon>Apocrita</taxon>
        <taxon>Proctotrupomorpha</taxon>
        <taxon>Chalcidoidea</taxon>
        <taxon>Trichogrammatidae</taxon>
        <taxon>Trichogramma</taxon>
    </lineage>
</organism>
<evidence type="ECO:0000256" key="1">
    <source>
        <dbReference type="SAM" id="MobiDB-lite"/>
    </source>
</evidence>
<dbReference type="EMBL" id="JBJJXI010000136">
    <property type="protein sequence ID" value="KAL3387889.1"/>
    <property type="molecule type" value="Genomic_DNA"/>
</dbReference>
<evidence type="ECO:0000313" key="2">
    <source>
        <dbReference type="EMBL" id="KAL3387889.1"/>
    </source>
</evidence>